<feature type="signal peptide" evidence="1">
    <location>
        <begin position="1"/>
        <end position="26"/>
    </location>
</feature>
<sequence>MSRVPRLGRPVSYAAAVAVLSLTASGCVTVHGEREVVRTATRPEAARALKDFLTAYNKADKAYDPALNASRVTGPLGAINQAGLKARHVQNPDGNSRYVPLKLTDVTYSIPKKAGWPRWFVVDAEANRKPHGYRWLIAFTRADADSLWEATYLNLVQPDRLPELKKDADGHVEPVAVGGSGLAVAPRRLGGEYTAFLKSGGDAFEPGPHTTQWKAARDRNKRRLGLAVQYIDEPRDAGAFAPLGLRTKDGGALVFFATHHYEKQTASKGLNVTVDADVKALMKGEAKQSVMLERVSNQVALDPEGSGKVKILSRMQGLVGAKGE</sequence>
<dbReference type="OrthoDB" id="3510378at2"/>
<feature type="domain" description="DUF8094" evidence="2">
    <location>
        <begin position="37"/>
        <end position="323"/>
    </location>
</feature>
<dbReference type="PROSITE" id="PS51257">
    <property type="entry name" value="PROKAR_LIPOPROTEIN"/>
    <property type="match status" value="1"/>
</dbReference>
<evidence type="ECO:0000313" key="3">
    <source>
        <dbReference type="EMBL" id="ARX83079.1"/>
    </source>
</evidence>
<evidence type="ECO:0000313" key="4">
    <source>
        <dbReference type="Proteomes" id="UP000195880"/>
    </source>
</evidence>
<dbReference type="eggNOG" id="ENOG5032R7D">
    <property type="taxonomic scope" value="Bacteria"/>
</dbReference>
<dbReference type="EMBL" id="CP021748">
    <property type="protein sequence ID" value="ARX83079.1"/>
    <property type="molecule type" value="Genomic_DNA"/>
</dbReference>
<dbReference type="KEGG" id="salf:SMD44_02493"/>
<accession>A0A1Z1W9M0</accession>
<organism evidence="3 4">
    <name type="scientific">Streptomyces alboflavus</name>
    <dbReference type="NCBI Taxonomy" id="67267"/>
    <lineage>
        <taxon>Bacteria</taxon>
        <taxon>Bacillati</taxon>
        <taxon>Actinomycetota</taxon>
        <taxon>Actinomycetes</taxon>
        <taxon>Kitasatosporales</taxon>
        <taxon>Streptomycetaceae</taxon>
        <taxon>Streptomyces</taxon>
    </lineage>
</organism>
<keyword evidence="4" id="KW-1185">Reference proteome</keyword>
<feature type="chain" id="PRO_5039323235" description="DUF8094 domain-containing protein" evidence="1">
    <location>
        <begin position="27"/>
        <end position="324"/>
    </location>
</feature>
<reference evidence="3 4" key="1">
    <citation type="submission" date="2017-05" db="EMBL/GenBank/DDBJ databases">
        <title>Streptomyces alboflavus Genome sequencing and assembly.</title>
        <authorList>
            <person name="Wang Y."/>
            <person name="Du B."/>
            <person name="Ding Y."/>
            <person name="Liu H."/>
            <person name="Hou Q."/>
            <person name="Liu K."/>
            <person name="Wang C."/>
            <person name="Yao L."/>
        </authorList>
    </citation>
    <scope>NUCLEOTIDE SEQUENCE [LARGE SCALE GENOMIC DNA]</scope>
    <source>
        <strain evidence="3 4">MDJK44</strain>
    </source>
</reference>
<dbReference type="RefSeq" id="WP_087883843.1">
    <property type="nucleotide sequence ID" value="NZ_CP021748.1"/>
</dbReference>
<dbReference type="AlphaFoldDB" id="A0A1Z1W9M0"/>
<evidence type="ECO:0000256" key="1">
    <source>
        <dbReference type="SAM" id="SignalP"/>
    </source>
</evidence>
<dbReference type="Proteomes" id="UP000195880">
    <property type="component" value="Chromosome"/>
</dbReference>
<name>A0A1Z1W9M0_9ACTN</name>
<gene>
    <name evidence="3" type="ORF">SMD44_02493</name>
</gene>
<protein>
    <recommendedName>
        <fullName evidence="2">DUF8094 domain-containing protein</fullName>
    </recommendedName>
</protein>
<dbReference type="InterPro" id="IPR058407">
    <property type="entry name" value="DUF8094"/>
</dbReference>
<proteinExistence type="predicted"/>
<evidence type="ECO:0000259" key="2">
    <source>
        <dbReference type="Pfam" id="PF26366"/>
    </source>
</evidence>
<dbReference type="STRING" id="67267.GCA_000716675_07262"/>
<dbReference type="Pfam" id="PF26366">
    <property type="entry name" value="DUF8094"/>
    <property type="match status" value="1"/>
</dbReference>
<keyword evidence="1" id="KW-0732">Signal</keyword>